<protein>
    <submittedName>
        <fullName evidence="1">Uncharacterized protein</fullName>
    </submittedName>
</protein>
<dbReference type="EMBL" id="APOL01000025">
    <property type="protein sequence ID" value="ENU33374.1"/>
    <property type="molecule type" value="Genomic_DNA"/>
</dbReference>
<accession>N8RIM0</accession>
<sequence>MSSINSGQAINYSVRPSKSIERKMIRDILSRLFVFAPLHEYTYIGFGSKYFVDFSLFHKTLNISKMISLEQDSVNSERYEFNKPYNCIKIEFRDSSSWLDQNDLDGNHIVWLDYDGGFDSGKVNDLKQLVRKLCSGSVFLFSFNYSLPKPEYLRRYQNDQIGKIKQLFQDFFGRYEIGSDLDNLSEFQSRKEYFEKIIFYLEKVLFKVLETEKNDRMDAAERLKLKRIFNFTYKDGGPMATLGWLVVKESDESKFVNMNLDSFSFIDRDSLMLESYHIDPGNFTVREIRYLNEVVTTLDTDLTPEKKKYFSDGEINKFREIYKYFPSFTEVEAH</sequence>
<organism evidence="1 2">
    <name type="scientific">Acinetobacter parvus NIPH 1103</name>
    <dbReference type="NCBI Taxonomy" id="1217671"/>
    <lineage>
        <taxon>Bacteria</taxon>
        <taxon>Pseudomonadati</taxon>
        <taxon>Pseudomonadota</taxon>
        <taxon>Gammaproteobacteria</taxon>
        <taxon>Moraxellales</taxon>
        <taxon>Moraxellaceae</taxon>
        <taxon>Acinetobacter</taxon>
    </lineage>
</organism>
<dbReference type="AlphaFoldDB" id="N8RIM0"/>
<dbReference type="Pfam" id="PF20553">
    <property type="entry name" value="Methyltransf_35"/>
    <property type="match status" value="1"/>
</dbReference>
<evidence type="ECO:0000313" key="2">
    <source>
        <dbReference type="Proteomes" id="UP000018426"/>
    </source>
</evidence>
<dbReference type="InterPro" id="IPR046788">
    <property type="entry name" value="Methyltransf_35"/>
</dbReference>
<evidence type="ECO:0000313" key="1">
    <source>
        <dbReference type="EMBL" id="ENU33374.1"/>
    </source>
</evidence>
<dbReference type="RefSeq" id="WP_004678898.1">
    <property type="nucleotide sequence ID" value="NZ_KB849226.1"/>
</dbReference>
<gene>
    <name evidence="1" type="ORF">F989_01576</name>
</gene>
<proteinExistence type="predicted"/>
<reference evidence="1 2" key="1">
    <citation type="submission" date="2013-02" db="EMBL/GenBank/DDBJ databases">
        <title>The Genome Sequence of Acinetobacter parvus NIPH 1103.</title>
        <authorList>
            <consortium name="The Broad Institute Genome Sequencing Platform"/>
            <consortium name="The Broad Institute Genome Sequencing Center for Infectious Disease"/>
            <person name="Cerqueira G."/>
            <person name="Feldgarden M."/>
            <person name="Courvalin P."/>
            <person name="Perichon B."/>
            <person name="Grillot-Courvalin C."/>
            <person name="Clermont D."/>
            <person name="Rocha E."/>
            <person name="Yoon E.-J."/>
            <person name="Nemec A."/>
            <person name="Walker B."/>
            <person name="Young S.K."/>
            <person name="Zeng Q."/>
            <person name="Gargeya S."/>
            <person name="Fitzgerald M."/>
            <person name="Haas B."/>
            <person name="Abouelleil A."/>
            <person name="Alvarado L."/>
            <person name="Arachchi H.M."/>
            <person name="Berlin A.M."/>
            <person name="Chapman S.B."/>
            <person name="Dewar J."/>
            <person name="Goldberg J."/>
            <person name="Griggs A."/>
            <person name="Gujja S."/>
            <person name="Hansen M."/>
            <person name="Howarth C."/>
            <person name="Imamovic A."/>
            <person name="Larimer J."/>
            <person name="McCowan C."/>
            <person name="Murphy C."/>
            <person name="Neiman D."/>
            <person name="Pearson M."/>
            <person name="Priest M."/>
            <person name="Roberts A."/>
            <person name="Saif S."/>
            <person name="Shea T."/>
            <person name="Sisk P."/>
            <person name="Sykes S."/>
            <person name="Wortman J."/>
            <person name="Nusbaum C."/>
            <person name="Birren B."/>
        </authorList>
    </citation>
    <scope>NUCLEOTIDE SEQUENCE [LARGE SCALE GENOMIC DNA]</scope>
    <source>
        <strain evidence="1 2">NIPH 1103</strain>
    </source>
</reference>
<name>N8RIM0_9GAMM</name>
<dbReference type="PATRIC" id="fig|1217671.3.peg.1562"/>
<comment type="caution">
    <text evidence="1">The sequence shown here is derived from an EMBL/GenBank/DDBJ whole genome shotgun (WGS) entry which is preliminary data.</text>
</comment>
<dbReference type="Proteomes" id="UP000018426">
    <property type="component" value="Unassembled WGS sequence"/>
</dbReference>
<dbReference type="HOGENOM" id="CLU_074554_0_0_6"/>